<dbReference type="EMBL" id="BAAAQN010000006">
    <property type="protein sequence ID" value="GAA2020234.1"/>
    <property type="molecule type" value="Genomic_DNA"/>
</dbReference>
<protein>
    <recommendedName>
        <fullName evidence="5">WD40-like Beta Propeller Repeat</fullName>
    </recommendedName>
</protein>
<dbReference type="Gene3D" id="3.40.50.12090">
    <property type="match status" value="1"/>
</dbReference>
<dbReference type="InterPro" id="IPR011659">
    <property type="entry name" value="WD40"/>
</dbReference>
<evidence type="ECO:0008006" key="5">
    <source>
        <dbReference type="Google" id="ProtNLM"/>
    </source>
</evidence>
<evidence type="ECO:0000256" key="2">
    <source>
        <dbReference type="SAM" id="SignalP"/>
    </source>
</evidence>
<feature type="region of interest" description="Disordered" evidence="1">
    <location>
        <begin position="123"/>
        <end position="147"/>
    </location>
</feature>
<proteinExistence type="predicted"/>
<keyword evidence="4" id="KW-1185">Reference proteome</keyword>
<feature type="signal peptide" evidence="2">
    <location>
        <begin position="1"/>
        <end position="32"/>
    </location>
</feature>
<dbReference type="InterPro" id="IPR011042">
    <property type="entry name" value="6-blade_b-propeller_TolB-like"/>
</dbReference>
<dbReference type="SUPFAM" id="SSF82171">
    <property type="entry name" value="DPP6 N-terminal domain-like"/>
    <property type="match status" value="1"/>
</dbReference>
<dbReference type="Pfam" id="PF04122">
    <property type="entry name" value="CW_binding_2"/>
    <property type="match status" value="3"/>
</dbReference>
<dbReference type="InterPro" id="IPR007253">
    <property type="entry name" value="Cell_wall-bd_2"/>
</dbReference>
<comment type="caution">
    <text evidence="3">The sequence shown here is derived from an EMBL/GenBank/DDBJ whole genome shotgun (WGS) entry which is preliminary data.</text>
</comment>
<dbReference type="Pfam" id="PF07676">
    <property type="entry name" value="PD40"/>
    <property type="match status" value="2"/>
</dbReference>
<keyword evidence="2" id="KW-0732">Signal</keyword>
<reference evidence="4" key="1">
    <citation type="journal article" date="2019" name="Int. J. Syst. Evol. Microbiol.">
        <title>The Global Catalogue of Microorganisms (GCM) 10K type strain sequencing project: providing services to taxonomists for standard genome sequencing and annotation.</title>
        <authorList>
            <consortium name="The Broad Institute Genomics Platform"/>
            <consortium name="The Broad Institute Genome Sequencing Center for Infectious Disease"/>
            <person name="Wu L."/>
            <person name="Ma J."/>
        </authorList>
    </citation>
    <scope>NUCLEOTIDE SEQUENCE [LARGE SCALE GENOMIC DNA]</scope>
    <source>
        <strain evidence="4">JCM 16014</strain>
    </source>
</reference>
<dbReference type="Proteomes" id="UP001500751">
    <property type="component" value="Unassembled WGS sequence"/>
</dbReference>
<dbReference type="PANTHER" id="PTHR30032">
    <property type="entry name" value="N-ACETYLMURAMOYL-L-ALANINE AMIDASE-RELATED"/>
    <property type="match status" value="1"/>
</dbReference>
<dbReference type="RefSeq" id="WP_344664879.1">
    <property type="nucleotide sequence ID" value="NZ_BAAAQN010000006.1"/>
</dbReference>
<evidence type="ECO:0000313" key="4">
    <source>
        <dbReference type="Proteomes" id="UP001500751"/>
    </source>
</evidence>
<gene>
    <name evidence="3" type="ORF">GCM10009839_16160</name>
</gene>
<evidence type="ECO:0000313" key="3">
    <source>
        <dbReference type="EMBL" id="GAA2020234.1"/>
    </source>
</evidence>
<dbReference type="PANTHER" id="PTHR30032:SF8">
    <property type="entry name" value="GERMINATION-SPECIFIC N-ACETYLMURAMOYL-L-ALANINE AMIDASE"/>
    <property type="match status" value="1"/>
</dbReference>
<evidence type="ECO:0000256" key="1">
    <source>
        <dbReference type="SAM" id="MobiDB-lite"/>
    </source>
</evidence>
<name>A0ABP5FAZ3_9ACTN</name>
<organism evidence="3 4">
    <name type="scientific">Catenulispora yoronensis</name>
    <dbReference type="NCBI Taxonomy" id="450799"/>
    <lineage>
        <taxon>Bacteria</taxon>
        <taxon>Bacillati</taxon>
        <taxon>Actinomycetota</taxon>
        <taxon>Actinomycetes</taxon>
        <taxon>Catenulisporales</taxon>
        <taxon>Catenulisporaceae</taxon>
        <taxon>Catenulispora</taxon>
    </lineage>
</organism>
<feature type="chain" id="PRO_5045478706" description="WD40-like Beta Propeller Repeat" evidence="2">
    <location>
        <begin position="33"/>
        <end position="629"/>
    </location>
</feature>
<dbReference type="InterPro" id="IPR051922">
    <property type="entry name" value="Bact_Sporulation_Assoc"/>
</dbReference>
<sequence length="629" mass="63159">MLNKHLKKSIAASAVLAGSVAAAMGSAGGAQAAPAGPANSPLTLDRGAWAPDGSRYAFVDADGAVRTQLAGGGAPIVVDPAKPGVTRSHPTWFDGGAAIVFSETANGASKLVSVPAYTDPRDKVAESNPITSANIGPLGTETAPDSNGKSLVTQHHNAANGHDEVWIQDGFGGGTDGPHLVTDNGLTPTLSPDGKTIVFVRPDAAGDQQLWSAAWTYQTPGALGAPVQLTHDAADHTNPTWSADGARIAFEQGPGHGAAATSVQSIAKGGGDQRQEADHAGVPNYQPLVKDTVTRLSGADRIGTALAASQALWPTAPYHSAPGSKVGQAAAVVLARQDLPFDALGGSTLAAEKGGPLLLTSGAALDPKVKAEIVRLLGPAATTGYKPTVYILGGEQAVSANVLNAVKAMGYQVKRLSGPDRYTTSVAIAKEIGADGPIQQVLVATGEDFPDALSAGAAADSFQDRGAPGFGVVVLSQGKTLPAPVADYVKSRPAAKVFGVGGQADTALTQAHVTHTGVAGSDRYQTSYLVAKTFFTAPDSVGLATGATFPDALSGGAFMSRISGPLLLVNPTTGLPSTQAQGWLSGLSSAIGNAYIFGGTAALGPNVATNIAGDISGPAGANQVANPRV</sequence>
<accession>A0ABP5FAZ3</accession>
<dbReference type="Gene3D" id="2.120.10.30">
    <property type="entry name" value="TolB, C-terminal domain"/>
    <property type="match status" value="1"/>
</dbReference>